<keyword evidence="12 25" id="KW-0548">Nucleotidyltransferase</keyword>
<dbReference type="GO" id="GO:0016024">
    <property type="term" value="P:CDP-diacylglycerol biosynthetic process"/>
    <property type="evidence" value="ECO:0007669"/>
    <property type="project" value="TreeGrafter"/>
</dbReference>
<evidence type="ECO:0000256" key="21">
    <source>
        <dbReference type="ARBA" id="ARBA00032396"/>
    </source>
</evidence>
<reference evidence="25" key="2">
    <citation type="journal article" date="2021" name="Data Brief">
        <title>Draft genome sequence data of the facultative, thermophilic, xylanolytic bacterium Paenibacillus sp. strain DA-C8.</title>
        <authorList>
            <person name="Chhe C."/>
            <person name="Uke A."/>
            <person name="Baramee S."/>
            <person name="Ungkulpasvich U."/>
            <person name="Tachaapaikoon C."/>
            <person name="Pason P."/>
            <person name="Waeonukul R."/>
            <person name="Ratanakhanokchai K."/>
            <person name="Kosugi A."/>
        </authorList>
    </citation>
    <scope>NUCLEOTIDE SEQUENCE</scope>
    <source>
        <strain evidence="25">DA-C8</strain>
    </source>
</reference>
<evidence type="ECO:0000256" key="19">
    <source>
        <dbReference type="ARBA" id="ARBA00031825"/>
    </source>
</evidence>
<dbReference type="PANTHER" id="PTHR46382:SF1">
    <property type="entry name" value="PHOSPHATIDATE CYTIDYLYLTRANSFERASE"/>
    <property type="match status" value="1"/>
</dbReference>
<accession>A0A916QDP9</accession>
<evidence type="ECO:0000256" key="22">
    <source>
        <dbReference type="ARBA" id="ARBA00032743"/>
    </source>
</evidence>
<evidence type="ECO:0000256" key="11">
    <source>
        <dbReference type="ARBA" id="ARBA00022692"/>
    </source>
</evidence>
<evidence type="ECO:0000256" key="4">
    <source>
        <dbReference type="ARBA" id="ARBA00005189"/>
    </source>
</evidence>
<proteinExistence type="inferred from homology"/>
<evidence type="ECO:0000256" key="9">
    <source>
        <dbReference type="ARBA" id="ARBA00022516"/>
    </source>
</evidence>
<keyword evidence="26" id="KW-1185">Reference proteome</keyword>
<evidence type="ECO:0000256" key="17">
    <source>
        <dbReference type="ARBA" id="ARBA00023264"/>
    </source>
</evidence>
<evidence type="ECO:0000256" key="20">
    <source>
        <dbReference type="ARBA" id="ARBA00032253"/>
    </source>
</evidence>
<feature type="transmembrane region" description="Helical" evidence="24">
    <location>
        <begin position="136"/>
        <end position="159"/>
    </location>
</feature>
<evidence type="ECO:0000313" key="26">
    <source>
        <dbReference type="Proteomes" id="UP000654993"/>
    </source>
</evidence>
<evidence type="ECO:0000256" key="18">
    <source>
        <dbReference type="ARBA" id="ARBA00029893"/>
    </source>
</evidence>
<comment type="subcellular location">
    <subcellularLocation>
        <location evidence="2">Cell membrane</location>
        <topology evidence="2">Multi-pass membrane protein</topology>
    </subcellularLocation>
</comment>
<comment type="pathway">
    <text evidence="4">Lipid metabolism.</text>
</comment>
<comment type="pathway">
    <text evidence="3">Phospholipid metabolism; CDP-diacylglycerol biosynthesis; CDP-diacylglycerol from sn-glycerol 3-phosphate: step 3/3.</text>
</comment>
<evidence type="ECO:0000256" key="15">
    <source>
        <dbReference type="ARBA" id="ARBA00023136"/>
    </source>
</evidence>
<evidence type="ECO:0000256" key="12">
    <source>
        <dbReference type="ARBA" id="ARBA00022695"/>
    </source>
</evidence>
<feature type="transmembrane region" description="Helical" evidence="24">
    <location>
        <begin position="82"/>
        <end position="99"/>
    </location>
</feature>
<sequence>MKQRIITGVIAVLVFVGMLVWGGYAYQLLIALMAAIGFYEFARMNRIQGLGSGVYAGYIAVIGLTLPLDLMWPDIPFSDRTYIWFTVFILLLMTVFFHHRTNLHRIAVLLVGVLYIGYGFRYMIVTRMLPEDGLLWSLFIFGCIWLTDSGAYFSGMLLGRHKLAPKISPKKTIEGAIGGIAVAVLFAFGFALFNPDWIGAGQAMLLGAFIAVLGQLGDLIQSAYKRLQGVKDSGKLFPGHGGILDRVDSWLIVFPAIHLLGLL</sequence>
<dbReference type="PANTHER" id="PTHR46382">
    <property type="entry name" value="PHOSPHATIDATE CYTIDYLYLTRANSFERASE"/>
    <property type="match status" value="1"/>
</dbReference>
<evidence type="ECO:0000256" key="2">
    <source>
        <dbReference type="ARBA" id="ARBA00004651"/>
    </source>
</evidence>
<gene>
    <name evidence="25" type="primary">cdsA</name>
    <name evidence="25" type="ORF">PRECH8_09900</name>
</gene>
<dbReference type="EC" id="2.7.7.41" evidence="6"/>
<dbReference type="GO" id="GO:0004605">
    <property type="term" value="F:phosphatidate cytidylyltransferase activity"/>
    <property type="evidence" value="ECO:0007669"/>
    <property type="project" value="UniProtKB-EC"/>
</dbReference>
<dbReference type="Proteomes" id="UP000654993">
    <property type="component" value="Unassembled WGS sequence"/>
</dbReference>
<protein>
    <recommendedName>
        <fullName evidence="7">Phosphatidate cytidylyltransferase</fullName>
        <ecNumber evidence="6">2.7.7.41</ecNumber>
    </recommendedName>
    <alternativeName>
        <fullName evidence="20">CDP-DAG synthase</fullName>
    </alternativeName>
    <alternativeName>
        <fullName evidence="22">CDP-DG synthase</fullName>
    </alternativeName>
    <alternativeName>
        <fullName evidence="18">CDP-diacylglycerol synthase</fullName>
    </alternativeName>
    <alternativeName>
        <fullName evidence="21">CDP-diglyceride pyrophosphorylase</fullName>
    </alternativeName>
    <alternativeName>
        <fullName evidence="23">CDP-diglyceride synthase</fullName>
    </alternativeName>
    <alternativeName>
        <fullName evidence="19">CTP:phosphatidate cytidylyltransferase</fullName>
    </alternativeName>
</protein>
<evidence type="ECO:0000256" key="14">
    <source>
        <dbReference type="ARBA" id="ARBA00023098"/>
    </source>
</evidence>
<keyword evidence="9" id="KW-0444">Lipid biosynthesis</keyword>
<keyword evidence="10" id="KW-0808">Transferase</keyword>
<evidence type="ECO:0000256" key="5">
    <source>
        <dbReference type="ARBA" id="ARBA00010185"/>
    </source>
</evidence>
<dbReference type="Pfam" id="PF01148">
    <property type="entry name" value="CTP_transf_1"/>
    <property type="match status" value="1"/>
</dbReference>
<comment type="similarity">
    <text evidence="5">Belongs to the CDS family.</text>
</comment>
<evidence type="ECO:0000256" key="8">
    <source>
        <dbReference type="ARBA" id="ARBA00022475"/>
    </source>
</evidence>
<evidence type="ECO:0000256" key="10">
    <source>
        <dbReference type="ARBA" id="ARBA00022679"/>
    </source>
</evidence>
<keyword evidence="15 24" id="KW-0472">Membrane</keyword>
<feature type="transmembrane region" description="Helical" evidence="24">
    <location>
        <begin position="106"/>
        <end position="124"/>
    </location>
</feature>
<feature type="transmembrane region" description="Helical" evidence="24">
    <location>
        <begin position="197"/>
        <end position="216"/>
    </location>
</feature>
<name>A0A916QDP9_9BACL</name>
<evidence type="ECO:0000256" key="3">
    <source>
        <dbReference type="ARBA" id="ARBA00005119"/>
    </source>
</evidence>
<evidence type="ECO:0000256" key="16">
    <source>
        <dbReference type="ARBA" id="ARBA00023209"/>
    </source>
</evidence>
<keyword evidence="16" id="KW-0594">Phospholipid biosynthesis</keyword>
<evidence type="ECO:0000256" key="23">
    <source>
        <dbReference type="ARBA" id="ARBA00033406"/>
    </source>
</evidence>
<dbReference type="GO" id="GO:0005886">
    <property type="term" value="C:plasma membrane"/>
    <property type="evidence" value="ECO:0007669"/>
    <property type="project" value="UniProtKB-SubCell"/>
</dbReference>
<keyword evidence="8" id="KW-1003">Cell membrane</keyword>
<feature type="transmembrane region" description="Helical" evidence="24">
    <location>
        <begin position="6"/>
        <end position="38"/>
    </location>
</feature>
<evidence type="ECO:0000256" key="6">
    <source>
        <dbReference type="ARBA" id="ARBA00012487"/>
    </source>
</evidence>
<dbReference type="RefSeq" id="WP_200965971.1">
    <property type="nucleotide sequence ID" value="NZ_BMAQ01000006.1"/>
</dbReference>
<keyword evidence="13 24" id="KW-1133">Transmembrane helix</keyword>
<keyword evidence="11 24" id="KW-0812">Transmembrane</keyword>
<feature type="transmembrane region" description="Helical" evidence="24">
    <location>
        <begin position="171"/>
        <end position="191"/>
    </location>
</feature>
<feature type="transmembrane region" description="Helical" evidence="24">
    <location>
        <begin position="50"/>
        <end position="70"/>
    </location>
</feature>
<comment type="caution">
    <text evidence="25">The sequence shown here is derived from an EMBL/GenBank/DDBJ whole genome shotgun (WGS) entry which is preliminary data.</text>
</comment>
<evidence type="ECO:0000256" key="1">
    <source>
        <dbReference type="ARBA" id="ARBA00001698"/>
    </source>
</evidence>
<evidence type="ECO:0000256" key="13">
    <source>
        <dbReference type="ARBA" id="ARBA00022989"/>
    </source>
</evidence>
<organism evidence="25 26">
    <name type="scientific">Insulibacter thermoxylanivorax</name>
    <dbReference type="NCBI Taxonomy" id="2749268"/>
    <lineage>
        <taxon>Bacteria</taxon>
        <taxon>Bacillati</taxon>
        <taxon>Bacillota</taxon>
        <taxon>Bacilli</taxon>
        <taxon>Bacillales</taxon>
        <taxon>Paenibacillaceae</taxon>
        <taxon>Insulibacter</taxon>
    </lineage>
</organism>
<evidence type="ECO:0000256" key="7">
    <source>
        <dbReference type="ARBA" id="ARBA00019373"/>
    </source>
</evidence>
<dbReference type="AlphaFoldDB" id="A0A916QDP9"/>
<evidence type="ECO:0000313" key="25">
    <source>
        <dbReference type="EMBL" id="GFR37694.1"/>
    </source>
</evidence>
<dbReference type="EMBL" id="BMAQ01000006">
    <property type="protein sequence ID" value="GFR37694.1"/>
    <property type="molecule type" value="Genomic_DNA"/>
</dbReference>
<keyword evidence="17" id="KW-1208">Phospholipid metabolism</keyword>
<keyword evidence="14" id="KW-0443">Lipid metabolism</keyword>
<reference evidence="25" key="1">
    <citation type="submission" date="2020-08" db="EMBL/GenBank/DDBJ databases">
        <authorList>
            <person name="Uke A."/>
            <person name="Chhe C."/>
            <person name="Baramee S."/>
            <person name="Kosugi A."/>
        </authorList>
    </citation>
    <scope>NUCLEOTIDE SEQUENCE</scope>
    <source>
        <strain evidence="25">DA-C8</strain>
    </source>
</reference>
<comment type="catalytic activity">
    <reaction evidence="1">
        <text>a 1,2-diacyl-sn-glycero-3-phosphate + CTP + H(+) = a CDP-1,2-diacyl-sn-glycerol + diphosphate</text>
        <dbReference type="Rhea" id="RHEA:16229"/>
        <dbReference type="ChEBI" id="CHEBI:15378"/>
        <dbReference type="ChEBI" id="CHEBI:33019"/>
        <dbReference type="ChEBI" id="CHEBI:37563"/>
        <dbReference type="ChEBI" id="CHEBI:58332"/>
        <dbReference type="ChEBI" id="CHEBI:58608"/>
        <dbReference type="EC" id="2.7.7.41"/>
    </reaction>
</comment>
<evidence type="ECO:0000256" key="24">
    <source>
        <dbReference type="SAM" id="Phobius"/>
    </source>
</evidence>